<organism evidence="11 12">
    <name type="scientific">Ruoffia halotolerans</name>
    <dbReference type="NCBI Taxonomy" id="2748684"/>
    <lineage>
        <taxon>Bacteria</taxon>
        <taxon>Bacillati</taxon>
        <taxon>Bacillota</taxon>
        <taxon>Bacilli</taxon>
        <taxon>Lactobacillales</taxon>
        <taxon>Aerococcaceae</taxon>
        <taxon>Ruoffia</taxon>
    </lineage>
</organism>
<evidence type="ECO:0000259" key="10">
    <source>
        <dbReference type="PROSITE" id="PS50929"/>
    </source>
</evidence>
<dbReference type="SMART" id="SM00382">
    <property type="entry name" value="AAA"/>
    <property type="match status" value="1"/>
</dbReference>
<dbReference type="PROSITE" id="PS50893">
    <property type="entry name" value="ABC_TRANSPORTER_2"/>
    <property type="match status" value="1"/>
</dbReference>
<evidence type="ECO:0000313" key="11">
    <source>
        <dbReference type="EMBL" id="MBA5728762.1"/>
    </source>
</evidence>
<keyword evidence="4" id="KW-0547">Nucleotide-binding</keyword>
<dbReference type="SUPFAM" id="SSF90123">
    <property type="entry name" value="ABC transporter transmembrane region"/>
    <property type="match status" value="1"/>
</dbReference>
<dbReference type="InterPro" id="IPR017871">
    <property type="entry name" value="ABC_transporter-like_CS"/>
</dbReference>
<dbReference type="InterPro" id="IPR011527">
    <property type="entry name" value="ABC1_TM_dom"/>
</dbReference>
<evidence type="ECO:0000256" key="2">
    <source>
        <dbReference type="ARBA" id="ARBA00022448"/>
    </source>
</evidence>
<keyword evidence="6 8" id="KW-1133">Transmembrane helix</keyword>
<evidence type="ECO:0000256" key="8">
    <source>
        <dbReference type="SAM" id="Phobius"/>
    </source>
</evidence>
<comment type="subcellular location">
    <subcellularLocation>
        <location evidence="1">Cell membrane</location>
        <topology evidence="1">Multi-pass membrane protein</topology>
    </subcellularLocation>
</comment>
<dbReference type="Pfam" id="PF00664">
    <property type="entry name" value="ABC_membrane"/>
    <property type="match status" value="1"/>
</dbReference>
<dbReference type="PROSITE" id="PS50929">
    <property type="entry name" value="ABC_TM1F"/>
    <property type="match status" value="1"/>
</dbReference>
<dbReference type="GO" id="GO:0005524">
    <property type="term" value="F:ATP binding"/>
    <property type="evidence" value="ECO:0007669"/>
    <property type="project" value="UniProtKB-KW"/>
</dbReference>
<dbReference type="PANTHER" id="PTHR43394:SF1">
    <property type="entry name" value="ATP-BINDING CASSETTE SUB-FAMILY B MEMBER 10, MITOCHONDRIAL"/>
    <property type="match status" value="1"/>
</dbReference>
<keyword evidence="12" id="KW-1185">Reference proteome</keyword>
<dbReference type="PANTHER" id="PTHR43394">
    <property type="entry name" value="ATP-DEPENDENT PERMEASE MDL1, MITOCHONDRIAL"/>
    <property type="match status" value="1"/>
</dbReference>
<dbReference type="InterPro" id="IPR036640">
    <property type="entry name" value="ABC1_TM_sf"/>
</dbReference>
<dbReference type="GO" id="GO:0016887">
    <property type="term" value="F:ATP hydrolysis activity"/>
    <property type="evidence" value="ECO:0007669"/>
    <property type="project" value="InterPro"/>
</dbReference>
<evidence type="ECO:0000256" key="3">
    <source>
        <dbReference type="ARBA" id="ARBA00022692"/>
    </source>
</evidence>
<evidence type="ECO:0000256" key="5">
    <source>
        <dbReference type="ARBA" id="ARBA00022840"/>
    </source>
</evidence>
<keyword evidence="3 8" id="KW-0812">Transmembrane</keyword>
<feature type="transmembrane region" description="Helical" evidence="8">
    <location>
        <begin position="242"/>
        <end position="262"/>
    </location>
</feature>
<accession>A0A839A470</accession>
<evidence type="ECO:0000259" key="9">
    <source>
        <dbReference type="PROSITE" id="PS50893"/>
    </source>
</evidence>
<dbReference type="InterPro" id="IPR027417">
    <property type="entry name" value="P-loop_NTPase"/>
</dbReference>
<dbReference type="EMBL" id="JACAOA010000005">
    <property type="protein sequence ID" value="MBA5728762.1"/>
    <property type="molecule type" value="Genomic_DNA"/>
</dbReference>
<dbReference type="InterPro" id="IPR003439">
    <property type="entry name" value="ABC_transporter-like_ATP-bd"/>
</dbReference>
<dbReference type="GO" id="GO:0005886">
    <property type="term" value="C:plasma membrane"/>
    <property type="evidence" value="ECO:0007669"/>
    <property type="project" value="UniProtKB-SubCell"/>
</dbReference>
<feature type="transmembrane region" description="Helical" evidence="8">
    <location>
        <begin position="20"/>
        <end position="41"/>
    </location>
</feature>
<dbReference type="FunFam" id="3.40.50.300:FF:000287">
    <property type="entry name" value="Multidrug ABC transporter ATP-binding protein"/>
    <property type="match status" value="1"/>
</dbReference>
<reference evidence="11 12" key="1">
    <citation type="submission" date="2020-06" db="EMBL/GenBank/DDBJ databases">
        <title>Reclassification of Facklamia ignava, Facklamia soureckii and Facklami tabacinasalis as Falseniella iganva gen. nov., comb. nov., Hutsoniella ignava gen. nov., comb. nov., and Ruoffia tabacinasalis gen. nov., comb. nov and description of Ruoffia haltotolerans sp. nov., isolated from hypersaline Inland Sea of Qatar.</title>
        <authorList>
            <person name="Fotedar R."/>
            <person name="Sankaranarayanan K."/>
            <person name="Lawson P."/>
            <person name="Caldwell M."/>
            <person name="Zeyara A."/>
            <person name="Al Malki A."/>
            <person name="Ali M."/>
        </authorList>
    </citation>
    <scope>NUCLEOTIDE SEQUENCE [LARGE SCALE GENOMIC DNA]</scope>
    <source>
        <strain evidence="11 12">INB8</strain>
    </source>
</reference>
<dbReference type="Proteomes" id="UP000571018">
    <property type="component" value="Unassembled WGS sequence"/>
</dbReference>
<dbReference type="InterPro" id="IPR003593">
    <property type="entry name" value="AAA+_ATPase"/>
</dbReference>
<proteinExistence type="predicted"/>
<keyword evidence="5 11" id="KW-0067">ATP-binding</keyword>
<dbReference type="Pfam" id="PF00005">
    <property type="entry name" value="ABC_tran"/>
    <property type="match status" value="1"/>
</dbReference>
<dbReference type="AlphaFoldDB" id="A0A839A470"/>
<feature type="transmembrane region" description="Helical" evidence="8">
    <location>
        <begin position="53"/>
        <end position="81"/>
    </location>
</feature>
<dbReference type="RefSeq" id="WP_218930479.1">
    <property type="nucleotide sequence ID" value="NZ_JACAOA010000005.1"/>
</dbReference>
<gene>
    <name evidence="11" type="ORF">HW423_03065</name>
</gene>
<dbReference type="GO" id="GO:0015421">
    <property type="term" value="F:ABC-type oligopeptide transporter activity"/>
    <property type="evidence" value="ECO:0007669"/>
    <property type="project" value="TreeGrafter"/>
</dbReference>
<feature type="domain" description="ABC transporter" evidence="9">
    <location>
        <begin position="333"/>
        <end position="567"/>
    </location>
</feature>
<evidence type="ECO:0000256" key="7">
    <source>
        <dbReference type="ARBA" id="ARBA00023136"/>
    </source>
</evidence>
<sequence>MLKKFFSYYIPYKKLFAIDFICAVISAILELFFPIAVNMVIDQILPKGNLRHIVMFSVLLFALYLFNTTMNYIVVYIGHVFGSHIETDMRKELFEHFQKQSYAYFDKMKTGDLMSRITTDLFEISELAHHGPEDVFITIMTLVGAFLLMLNVHVPLALMTVALIPILGVVLGLFSRYMVNINVSIKQNLGRFNAGIQNSISGMRVVKAFANESYENDIFVDLAEKYRLAMVRFYNSMATSSSFNYIVMRLINLFALLAGSYYTIVGELTIGELVGYILLSNVFIRPLERVNAMLEVYPKGYAGFVRLQEELNKEPDIVDSPNAVEAPKFEGNIRYDNVSFGYNKEKPVLENVTINIKAGQTVAFVGPSGAGKTTLVNLLPRFYEITGGKITIDGVDIQDVTMRSLRKQIGIVQQDVFLFDGTIKENVLYGRLDATDEEVKAAIDSAKLREVISNLPDGVDTQIGERGVSLSGGQKQRLSIARIFLKNPKILILDEATSALDTATERFIQSSLDELSQGRTSLVIAHRLATITNADRIIVVTPEGIMEDGTHEELLELDNIYADLYRSQFGEM</sequence>
<dbReference type="InterPro" id="IPR039421">
    <property type="entry name" value="Type_1_exporter"/>
</dbReference>
<dbReference type="CDD" id="cd18549">
    <property type="entry name" value="ABC_6TM_YwjA_like"/>
    <property type="match status" value="1"/>
</dbReference>
<dbReference type="SUPFAM" id="SSF52540">
    <property type="entry name" value="P-loop containing nucleoside triphosphate hydrolases"/>
    <property type="match status" value="1"/>
</dbReference>
<keyword evidence="7 8" id="KW-0472">Membrane</keyword>
<dbReference type="Gene3D" id="3.40.50.300">
    <property type="entry name" value="P-loop containing nucleotide triphosphate hydrolases"/>
    <property type="match status" value="1"/>
</dbReference>
<dbReference type="Gene3D" id="1.20.1560.10">
    <property type="entry name" value="ABC transporter type 1, transmembrane domain"/>
    <property type="match status" value="1"/>
</dbReference>
<comment type="caution">
    <text evidence="11">The sequence shown here is derived from an EMBL/GenBank/DDBJ whole genome shotgun (WGS) entry which is preliminary data.</text>
</comment>
<dbReference type="PROSITE" id="PS00211">
    <property type="entry name" value="ABC_TRANSPORTER_1"/>
    <property type="match status" value="1"/>
</dbReference>
<protein>
    <submittedName>
        <fullName evidence="11">ABC transporter ATP-binding protein</fullName>
    </submittedName>
</protein>
<name>A0A839A470_9LACT</name>
<evidence type="ECO:0000256" key="4">
    <source>
        <dbReference type="ARBA" id="ARBA00022741"/>
    </source>
</evidence>
<evidence type="ECO:0000256" key="6">
    <source>
        <dbReference type="ARBA" id="ARBA00022989"/>
    </source>
</evidence>
<feature type="transmembrane region" description="Helical" evidence="8">
    <location>
        <begin position="158"/>
        <end position="179"/>
    </location>
</feature>
<feature type="domain" description="ABC transmembrane type-1" evidence="10">
    <location>
        <begin position="17"/>
        <end position="299"/>
    </location>
</feature>
<evidence type="ECO:0000256" key="1">
    <source>
        <dbReference type="ARBA" id="ARBA00004651"/>
    </source>
</evidence>
<evidence type="ECO:0000313" key="12">
    <source>
        <dbReference type="Proteomes" id="UP000571018"/>
    </source>
</evidence>
<keyword evidence="2" id="KW-0813">Transport</keyword>